<keyword evidence="1" id="KW-0175">Coiled coil</keyword>
<reference evidence="3 4" key="1">
    <citation type="journal article" date="2012" name="Genome Biol.">
        <title>Genome and low-iron response of an oceanic diatom adapted to chronic iron limitation.</title>
        <authorList>
            <person name="Lommer M."/>
            <person name="Specht M."/>
            <person name="Roy A.S."/>
            <person name="Kraemer L."/>
            <person name="Andreson R."/>
            <person name="Gutowska M.A."/>
            <person name="Wolf J."/>
            <person name="Bergner S.V."/>
            <person name="Schilhabel M.B."/>
            <person name="Klostermeier U.C."/>
            <person name="Beiko R.G."/>
            <person name="Rosenstiel P."/>
            <person name="Hippler M."/>
            <person name="Laroche J."/>
        </authorList>
    </citation>
    <scope>NUCLEOTIDE SEQUENCE [LARGE SCALE GENOMIC DNA]</scope>
    <source>
        <strain evidence="3 4">CCMP1005</strain>
    </source>
</reference>
<proteinExistence type="predicted"/>
<dbReference type="Proteomes" id="UP000266841">
    <property type="component" value="Unassembled WGS sequence"/>
</dbReference>
<evidence type="ECO:0000256" key="1">
    <source>
        <dbReference type="SAM" id="Coils"/>
    </source>
</evidence>
<feature type="coiled-coil region" evidence="1">
    <location>
        <begin position="289"/>
        <end position="316"/>
    </location>
</feature>
<feature type="compositionally biased region" description="Basic and acidic residues" evidence="2">
    <location>
        <begin position="240"/>
        <end position="251"/>
    </location>
</feature>
<organism evidence="3 4">
    <name type="scientific">Thalassiosira oceanica</name>
    <name type="common">Marine diatom</name>
    <dbReference type="NCBI Taxonomy" id="159749"/>
    <lineage>
        <taxon>Eukaryota</taxon>
        <taxon>Sar</taxon>
        <taxon>Stramenopiles</taxon>
        <taxon>Ochrophyta</taxon>
        <taxon>Bacillariophyta</taxon>
        <taxon>Coscinodiscophyceae</taxon>
        <taxon>Thalassiosirophycidae</taxon>
        <taxon>Thalassiosirales</taxon>
        <taxon>Thalassiosiraceae</taxon>
        <taxon>Thalassiosira</taxon>
    </lineage>
</organism>
<name>K0R0C9_THAOC</name>
<protein>
    <submittedName>
        <fullName evidence="3">Uncharacterized protein</fullName>
    </submittedName>
</protein>
<sequence>MASSVSSVASSLILGDGSMEMKVPDSAVLLAGGSIPLLGGVALALSSFGRGGGEEEGIDAFTSAGGLESLEAAVGSLKEEEKKPPIFTTQADGGDEGEAELQAAAEEEDLETVPEAAPAEEPEDSSPDTGSEVELADEPTLDAPPSAQDITIEDLEGKIAAITEQLESALALVESEKGLRATSERLGAEAADRYEKDRKAAEVALTDEMALRSEAEAGLAESERLVAELKAAKAELESALKESAETQRELEDGLELEQNEVKKGKEALEKTRGDLDAAMKKLTSVKVKLDATERGLGEAKANLAELNEERGSMRRLGRRMLSLSKERIKRRFGRGK</sequence>
<comment type="caution">
    <text evidence="3">The sequence shown here is derived from an EMBL/GenBank/DDBJ whole genome shotgun (WGS) entry which is preliminary data.</text>
</comment>
<feature type="region of interest" description="Disordered" evidence="2">
    <location>
        <begin position="240"/>
        <end position="268"/>
    </location>
</feature>
<evidence type="ECO:0000313" key="3">
    <source>
        <dbReference type="EMBL" id="EJK44144.1"/>
    </source>
</evidence>
<feature type="compositionally biased region" description="Acidic residues" evidence="2">
    <location>
        <begin position="93"/>
        <end position="126"/>
    </location>
</feature>
<feature type="compositionally biased region" description="Basic and acidic residues" evidence="2">
    <location>
        <begin position="259"/>
        <end position="268"/>
    </location>
</feature>
<dbReference type="EMBL" id="AGNL01050116">
    <property type="protein sequence ID" value="EJK44144.1"/>
    <property type="molecule type" value="Genomic_DNA"/>
</dbReference>
<evidence type="ECO:0000313" key="4">
    <source>
        <dbReference type="Proteomes" id="UP000266841"/>
    </source>
</evidence>
<accession>K0R0C9</accession>
<dbReference type="AlphaFoldDB" id="K0R0C9"/>
<keyword evidence="4" id="KW-1185">Reference proteome</keyword>
<evidence type="ECO:0000256" key="2">
    <source>
        <dbReference type="SAM" id="MobiDB-lite"/>
    </source>
</evidence>
<gene>
    <name evidence="3" type="ORF">THAOC_37344</name>
</gene>
<feature type="region of interest" description="Disordered" evidence="2">
    <location>
        <begin position="72"/>
        <end position="149"/>
    </location>
</feature>